<dbReference type="SUPFAM" id="SSF48371">
    <property type="entry name" value="ARM repeat"/>
    <property type="match status" value="1"/>
</dbReference>
<accession>A0A150GN82</accession>
<name>A0A150GN82_GONPE</name>
<dbReference type="PANTHER" id="PTHR10648">
    <property type="entry name" value="SERINE/THREONINE-PROTEIN PHOSPHATASE PP2A 65 KDA REGULATORY SUBUNIT"/>
    <property type="match status" value="1"/>
</dbReference>
<evidence type="ECO:0008006" key="5">
    <source>
        <dbReference type="Google" id="ProtNLM"/>
    </source>
</evidence>
<dbReference type="InterPro" id="IPR016024">
    <property type="entry name" value="ARM-type_fold"/>
</dbReference>
<dbReference type="InterPro" id="IPR000357">
    <property type="entry name" value="HEAT"/>
</dbReference>
<dbReference type="Gene3D" id="1.25.10.10">
    <property type="entry name" value="Leucine-rich Repeat Variant"/>
    <property type="match status" value="2"/>
</dbReference>
<reference evidence="4" key="1">
    <citation type="journal article" date="2016" name="Nat. Commun.">
        <title>The Gonium pectorale genome demonstrates co-option of cell cycle regulation during the evolution of multicellularity.</title>
        <authorList>
            <person name="Hanschen E.R."/>
            <person name="Marriage T.N."/>
            <person name="Ferris P.J."/>
            <person name="Hamaji T."/>
            <person name="Toyoda A."/>
            <person name="Fujiyama A."/>
            <person name="Neme R."/>
            <person name="Noguchi H."/>
            <person name="Minakuchi Y."/>
            <person name="Suzuki M."/>
            <person name="Kawai-Toyooka H."/>
            <person name="Smith D.R."/>
            <person name="Sparks H."/>
            <person name="Anderson J."/>
            <person name="Bakaric R."/>
            <person name="Luria V."/>
            <person name="Karger A."/>
            <person name="Kirschner M.W."/>
            <person name="Durand P.M."/>
            <person name="Michod R.E."/>
            <person name="Nozaki H."/>
            <person name="Olson B.J."/>
        </authorList>
    </citation>
    <scope>NUCLEOTIDE SEQUENCE [LARGE SCALE GENOMIC DNA]</scope>
    <source>
        <strain evidence="4">NIES-2863</strain>
    </source>
</reference>
<dbReference type="AlphaFoldDB" id="A0A150GN82"/>
<dbReference type="Proteomes" id="UP000075714">
    <property type="component" value="Unassembled WGS sequence"/>
</dbReference>
<dbReference type="EMBL" id="LSYV01000014">
    <property type="protein sequence ID" value="KXZ51251.1"/>
    <property type="molecule type" value="Genomic_DNA"/>
</dbReference>
<feature type="region of interest" description="Disordered" evidence="2">
    <location>
        <begin position="1"/>
        <end position="20"/>
    </location>
</feature>
<dbReference type="Pfam" id="PF02985">
    <property type="entry name" value="HEAT"/>
    <property type="match status" value="1"/>
</dbReference>
<protein>
    <recommendedName>
        <fullName evidence="5">TOG domain-containing protein</fullName>
    </recommendedName>
</protein>
<dbReference type="STRING" id="33097.A0A150GN82"/>
<feature type="compositionally biased region" description="Low complexity" evidence="2">
    <location>
        <begin position="672"/>
        <end position="682"/>
    </location>
</feature>
<dbReference type="GO" id="GO:0005737">
    <property type="term" value="C:cytoplasm"/>
    <property type="evidence" value="ECO:0007669"/>
    <property type="project" value="TreeGrafter"/>
</dbReference>
<dbReference type="InterPro" id="IPR011989">
    <property type="entry name" value="ARM-like"/>
</dbReference>
<evidence type="ECO:0000313" key="3">
    <source>
        <dbReference type="EMBL" id="KXZ51251.1"/>
    </source>
</evidence>
<feature type="compositionally biased region" description="Gly residues" evidence="2">
    <location>
        <begin position="650"/>
        <end position="661"/>
    </location>
</feature>
<proteinExistence type="predicted"/>
<keyword evidence="1" id="KW-0677">Repeat</keyword>
<feature type="region of interest" description="Disordered" evidence="2">
    <location>
        <begin position="602"/>
        <end position="682"/>
    </location>
</feature>
<comment type="caution">
    <text evidence="3">The sequence shown here is derived from an EMBL/GenBank/DDBJ whole genome shotgun (WGS) entry which is preliminary data.</text>
</comment>
<dbReference type="PANTHER" id="PTHR10648:SF1">
    <property type="entry name" value="SERINE_THREONINE-PROTEIN PHOSPHATASE 4 REGULATORY SUBUNIT 1"/>
    <property type="match status" value="1"/>
</dbReference>
<dbReference type="GO" id="GO:0019888">
    <property type="term" value="F:protein phosphatase regulator activity"/>
    <property type="evidence" value="ECO:0007669"/>
    <property type="project" value="TreeGrafter"/>
</dbReference>
<sequence length="804" mass="80225">MARGKQNSEPEEDDLERAPWEDGAMAVVDVTSVPVEVVHKNCLSNDLTLRLTYIKGLASAATRANKRELTKLLEVLGPLLEDEAVGVRLETLQQLQQLAKLAHATVAPDDVCEAVEDALEAQIRPSLDPGGGGGGGRSGAAGTGALPMVREELLATLDAACAALGPPRAAPLLMRLHRAASAAVEKAGGVGAPGAGGGGGKAGGDAMLMALSLAAVAVRHLPAERGGLEVAALAGRMGRHGDLRVREAVAGVLPRLYERYAASPGALDDLFSAYEPLCSDSVWSVKQAAARAVGELAQLCGGSAAAGGGTTAAPAAAEQRADSFQSRLLVQLLLGCLLPSKSQWVVTAARQQLGPAIAALRPGPAALAECLPPLLEAFCAAAAAVGQGAVEVKRAAAESFADVAVKAGAQHWPQLQPAFARLLASSDGPTLCSLLAAASEAAAEAAVAVVSGPLLEVLRSRLHLVAPAASGALAGLLEVCPAELQREMLQVLPTLSAPPAAGTGRCGDWRPRLSLAASLHAVVRAVAPAAGPDAAAEVARCALALCADPVWAVRRAAAEQVGRILADAVPPADAAGALRIAQAQEISASSSHGPVLQDAAAAGQLPRSTGPADTRHDMARGDDGTDSSCSTRREPEEGAAPAGLQRRQTGDGGPAGEGDPGGRTQRSGGSGESAANAAAGARAPEEAPLLSAASAASESLAGYGGDAVLGITGSQWSWVLRALGVAGAEPVGGGGGGSGDGREAAAAQGSEGGEQAGDSLAALAVIGPWLRSVSGQHSRADKMLLAACCRGAFAQARKGGADAV</sequence>
<dbReference type="OrthoDB" id="539904at2759"/>
<organism evidence="3 4">
    <name type="scientific">Gonium pectorale</name>
    <name type="common">Green alga</name>
    <dbReference type="NCBI Taxonomy" id="33097"/>
    <lineage>
        <taxon>Eukaryota</taxon>
        <taxon>Viridiplantae</taxon>
        <taxon>Chlorophyta</taxon>
        <taxon>core chlorophytes</taxon>
        <taxon>Chlorophyceae</taxon>
        <taxon>CS clade</taxon>
        <taxon>Chlamydomonadales</taxon>
        <taxon>Volvocaceae</taxon>
        <taxon>Gonium</taxon>
    </lineage>
</organism>
<feature type="compositionally biased region" description="Basic and acidic residues" evidence="2">
    <location>
        <begin position="613"/>
        <end position="623"/>
    </location>
</feature>
<evidence type="ECO:0000256" key="1">
    <source>
        <dbReference type="ARBA" id="ARBA00022737"/>
    </source>
</evidence>
<feature type="region of interest" description="Disordered" evidence="2">
    <location>
        <begin position="733"/>
        <end position="753"/>
    </location>
</feature>
<gene>
    <name evidence="3" type="ORF">GPECTOR_13g738</name>
</gene>
<evidence type="ECO:0000256" key="2">
    <source>
        <dbReference type="SAM" id="MobiDB-lite"/>
    </source>
</evidence>
<keyword evidence="4" id="KW-1185">Reference proteome</keyword>
<evidence type="ECO:0000313" key="4">
    <source>
        <dbReference type="Proteomes" id="UP000075714"/>
    </source>
</evidence>
<dbReference type="InterPro" id="IPR051023">
    <property type="entry name" value="PP2A_Regulatory_Subunit_A"/>
</dbReference>